<comment type="caution">
    <text evidence="4">The sequence shown here is derived from an EMBL/GenBank/DDBJ whole genome shotgun (WGS) entry which is preliminary data.</text>
</comment>
<evidence type="ECO:0000256" key="1">
    <source>
        <dbReference type="ARBA" id="ARBA00007274"/>
    </source>
</evidence>
<dbReference type="PANTHER" id="PTHR23416:SF23">
    <property type="entry name" value="ACETYLTRANSFERASE C18B11.09C-RELATED"/>
    <property type="match status" value="1"/>
</dbReference>
<dbReference type="SUPFAM" id="SSF51161">
    <property type="entry name" value="Trimeric LpxA-like enzymes"/>
    <property type="match status" value="1"/>
</dbReference>
<proteinExistence type="inferred from homology"/>
<dbReference type="AlphaFoldDB" id="A0A1F4UC79"/>
<evidence type="ECO:0000313" key="4">
    <source>
        <dbReference type="EMBL" id="OGC42512.1"/>
    </source>
</evidence>
<dbReference type="CDD" id="cd04647">
    <property type="entry name" value="LbH_MAT_like"/>
    <property type="match status" value="1"/>
</dbReference>
<reference evidence="4 5" key="1">
    <citation type="journal article" date="2016" name="Nat. Commun.">
        <title>Thousands of microbial genomes shed light on interconnected biogeochemical processes in an aquifer system.</title>
        <authorList>
            <person name="Anantharaman K."/>
            <person name="Brown C.T."/>
            <person name="Hug L.A."/>
            <person name="Sharon I."/>
            <person name="Castelle C.J."/>
            <person name="Probst A.J."/>
            <person name="Thomas B.C."/>
            <person name="Singh A."/>
            <person name="Wilkins M.J."/>
            <person name="Karaoz U."/>
            <person name="Brodie E.L."/>
            <person name="Williams K.H."/>
            <person name="Hubbard S.S."/>
            <person name="Banfield J.F."/>
        </authorList>
    </citation>
    <scope>NUCLEOTIDE SEQUENCE [LARGE SCALE GENOMIC DNA]</scope>
</reference>
<dbReference type="InterPro" id="IPR018357">
    <property type="entry name" value="Hexapep_transf_CS"/>
</dbReference>
<evidence type="ECO:0000313" key="5">
    <source>
        <dbReference type="Proteomes" id="UP000177025"/>
    </source>
</evidence>
<evidence type="ECO:0000256" key="2">
    <source>
        <dbReference type="ARBA" id="ARBA00022679"/>
    </source>
</evidence>
<dbReference type="PANTHER" id="PTHR23416">
    <property type="entry name" value="SIALIC ACID SYNTHASE-RELATED"/>
    <property type="match status" value="1"/>
</dbReference>
<name>A0A1F4UC79_UNCW3</name>
<protein>
    <recommendedName>
        <fullName evidence="6">Transferase</fullName>
    </recommendedName>
</protein>
<dbReference type="EMBL" id="MEUM01000063">
    <property type="protein sequence ID" value="OGC42512.1"/>
    <property type="molecule type" value="Genomic_DNA"/>
</dbReference>
<dbReference type="Pfam" id="PF14602">
    <property type="entry name" value="Hexapep_2"/>
    <property type="match status" value="1"/>
</dbReference>
<dbReference type="InterPro" id="IPR051159">
    <property type="entry name" value="Hexapeptide_acetyltransf"/>
</dbReference>
<dbReference type="PROSITE" id="PS00101">
    <property type="entry name" value="HEXAPEP_TRANSFERASES"/>
    <property type="match status" value="1"/>
</dbReference>
<sequence length="210" mass="22511">MRVIVLYGAEKAFGFFITRSTTLIARIRIWLAGGKIGKGFVVRGWIQMHISPTGRIRIGENVRMNSGFGNNAVGGFRRMGIWVGPEGILTIGNNVGISSSTIVCMREIVIGDDVMIGGDCKIYDTDFHSVSAKMRLSRPDPGVKTSPVTLKRASFIGGHSILLKGVTVGKEAVIGAGSVVTKNIPDAEIWGGNPAKCIGRVDIPEKKQNS</sequence>
<keyword evidence="2" id="KW-0808">Transferase</keyword>
<keyword evidence="3" id="KW-0677">Repeat</keyword>
<accession>A0A1F4UC79</accession>
<dbReference type="Proteomes" id="UP000177025">
    <property type="component" value="Unassembled WGS sequence"/>
</dbReference>
<organism evidence="4 5">
    <name type="scientific">candidate division WOR-3 bacterium RBG_13_43_14</name>
    <dbReference type="NCBI Taxonomy" id="1802590"/>
    <lineage>
        <taxon>Bacteria</taxon>
        <taxon>Bacteria division WOR-3</taxon>
    </lineage>
</organism>
<dbReference type="InterPro" id="IPR001451">
    <property type="entry name" value="Hexapep"/>
</dbReference>
<evidence type="ECO:0008006" key="6">
    <source>
        <dbReference type="Google" id="ProtNLM"/>
    </source>
</evidence>
<dbReference type="Gene3D" id="2.160.10.10">
    <property type="entry name" value="Hexapeptide repeat proteins"/>
    <property type="match status" value="1"/>
</dbReference>
<evidence type="ECO:0000256" key="3">
    <source>
        <dbReference type="ARBA" id="ARBA00022737"/>
    </source>
</evidence>
<dbReference type="InterPro" id="IPR011004">
    <property type="entry name" value="Trimer_LpxA-like_sf"/>
</dbReference>
<dbReference type="GO" id="GO:0008374">
    <property type="term" value="F:O-acyltransferase activity"/>
    <property type="evidence" value="ECO:0007669"/>
    <property type="project" value="TreeGrafter"/>
</dbReference>
<gene>
    <name evidence="4" type="ORF">A2Y85_00675</name>
</gene>
<comment type="similarity">
    <text evidence="1">Belongs to the transferase hexapeptide repeat family.</text>
</comment>